<evidence type="ECO:0000256" key="3">
    <source>
        <dbReference type="ARBA" id="ARBA00022801"/>
    </source>
</evidence>
<sequence>MSLTAADRLARAQGQLLAANDLDINKLQNGLANLWGRGADYGDLYFEMTTRDTWSLERGKVARAAFGISQGIGARTVTGENTAFAYSSDISGKAIDAVTAAARTMQSHGQEAADTGRGVGITGSSQDSQAYSTLEAAGGFDTIQKVALLRKLDDMARAVDPRITEVNAQLAAEDATILVCATDGTLAGDIRPQVRINIAVVAEGNAKRASGSAGDGGRFTLGEFNDGRLEKLVRKATSIALTNLEAIPSPAGEMTVVLGNGFPGVLLHEAVGHGLEGDFHRKRESVFNGMMGERIAAPGVNVFDDATVPDARGSLNVDDEGVIGQRTTLIEDGRLVGLMQDKTSARIMKDSMTGNGRRQSYADLPMTRMTNTFLERGPYDPEEIIASVKNGIYAVEFSGGTVDITSGQFNFSAEKAFLIEDGKVTAPIEGATLIGVGNEALKHIAMIGNDLELGIGFCGKAGQTVPVCVGQPTIRMDKVVVGGAGA</sequence>
<comment type="similarity">
    <text evidence="1">Belongs to the peptidase U62 family.</text>
</comment>
<dbReference type="Pfam" id="PF19289">
    <property type="entry name" value="PmbA_TldD_3rd"/>
    <property type="match status" value="1"/>
</dbReference>
<evidence type="ECO:0000256" key="4">
    <source>
        <dbReference type="ARBA" id="ARBA00023049"/>
    </source>
</evidence>
<dbReference type="InterPro" id="IPR035068">
    <property type="entry name" value="TldD/PmbA_N"/>
</dbReference>
<reference evidence="8 9" key="1">
    <citation type="submission" date="2019-06" db="EMBL/GenBank/DDBJ databases">
        <title>Genomic Encyclopedia of Type Strains, Phase IV (KMG-V): Genome sequencing to study the core and pangenomes of soil and plant-associated prokaryotes.</title>
        <authorList>
            <person name="Whitman W."/>
        </authorList>
    </citation>
    <scope>NUCLEOTIDE SEQUENCE [LARGE SCALE GENOMIC DNA]</scope>
    <source>
        <strain evidence="8 9">BR 11140</strain>
    </source>
</reference>
<dbReference type="InterPro" id="IPR036059">
    <property type="entry name" value="TldD/PmbA_sf"/>
</dbReference>
<dbReference type="InterPro" id="IPR045570">
    <property type="entry name" value="Metalloprtase-TldD/E_cen_dom"/>
</dbReference>
<feature type="domain" description="Metalloprotease TldD/E C-terminal" evidence="6">
    <location>
        <begin position="252"/>
        <end position="483"/>
    </location>
</feature>
<comment type="caution">
    <text evidence="8">The sequence shown here is derived from an EMBL/GenBank/DDBJ whole genome shotgun (WGS) entry which is preliminary data.</text>
</comment>
<dbReference type="Pfam" id="PF19290">
    <property type="entry name" value="PmbA_TldD_2nd"/>
    <property type="match status" value="1"/>
</dbReference>
<accession>A0A560J0Y9</accession>
<dbReference type="Proteomes" id="UP000318050">
    <property type="component" value="Unassembled WGS sequence"/>
</dbReference>
<keyword evidence="2" id="KW-0645">Protease</keyword>
<dbReference type="PIRSF" id="PIRSF004919">
    <property type="entry name" value="TldD"/>
    <property type="match status" value="1"/>
</dbReference>
<evidence type="ECO:0000313" key="9">
    <source>
        <dbReference type="Proteomes" id="UP000318050"/>
    </source>
</evidence>
<feature type="domain" description="Metalloprotease TldD/E central" evidence="7">
    <location>
        <begin position="141"/>
        <end position="244"/>
    </location>
</feature>
<evidence type="ECO:0000256" key="2">
    <source>
        <dbReference type="ARBA" id="ARBA00022670"/>
    </source>
</evidence>
<evidence type="ECO:0000259" key="7">
    <source>
        <dbReference type="Pfam" id="PF19290"/>
    </source>
</evidence>
<evidence type="ECO:0000259" key="6">
    <source>
        <dbReference type="Pfam" id="PF19289"/>
    </source>
</evidence>
<dbReference type="EMBL" id="VITT01000001">
    <property type="protein sequence ID" value="TWB64435.1"/>
    <property type="molecule type" value="Genomic_DNA"/>
</dbReference>
<dbReference type="Pfam" id="PF01523">
    <property type="entry name" value="PmbA_TldD_1st"/>
    <property type="match status" value="1"/>
</dbReference>
<dbReference type="SUPFAM" id="SSF111283">
    <property type="entry name" value="Putative modulator of DNA gyrase, PmbA/TldD"/>
    <property type="match status" value="1"/>
</dbReference>
<evidence type="ECO:0000256" key="1">
    <source>
        <dbReference type="ARBA" id="ARBA00005836"/>
    </source>
</evidence>
<dbReference type="PANTHER" id="PTHR30624:SF4">
    <property type="entry name" value="METALLOPROTEASE TLDD"/>
    <property type="match status" value="1"/>
</dbReference>
<dbReference type="GO" id="GO:0005829">
    <property type="term" value="C:cytosol"/>
    <property type="evidence" value="ECO:0007669"/>
    <property type="project" value="TreeGrafter"/>
</dbReference>
<dbReference type="InterPro" id="IPR051463">
    <property type="entry name" value="Peptidase_U62_metallo"/>
</dbReference>
<evidence type="ECO:0000259" key="5">
    <source>
        <dbReference type="Pfam" id="PF01523"/>
    </source>
</evidence>
<evidence type="ECO:0000313" key="8">
    <source>
        <dbReference type="EMBL" id="TWB64435.1"/>
    </source>
</evidence>
<gene>
    <name evidence="8" type="ORF">FBZ92_101331</name>
</gene>
<dbReference type="Gene3D" id="3.30.2290.10">
    <property type="entry name" value="PmbA/TldD superfamily"/>
    <property type="match status" value="1"/>
</dbReference>
<dbReference type="InterPro" id="IPR045569">
    <property type="entry name" value="Metalloprtase-TldD/E_C"/>
</dbReference>
<dbReference type="InterPro" id="IPR025502">
    <property type="entry name" value="TldD"/>
</dbReference>
<organism evidence="8 9">
    <name type="scientific">Nitrospirillum amazonense</name>
    <dbReference type="NCBI Taxonomy" id="28077"/>
    <lineage>
        <taxon>Bacteria</taxon>
        <taxon>Pseudomonadati</taxon>
        <taxon>Pseudomonadota</taxon>
        <taxon>Alphaproteobacteria</taxon>
        <taxon>Rhodospirillales</taxon>
        <taxon>Azospirillaceae</taxon>
        <taxon>Nitrospirillum</taxon>
    </lineage>
</organism>
<dbReference type="GO" id="GO:0006508">
    <property type="term" value="P:proteolysis"/>
    <property type="evidence" value="ECO:0007669"/>
    <property type="project" value="UniProtKB-KW"/>
</dbReference>
<proteinExistence type="inferred from homology"/>
<keyword evidence="4" id="KW-0482">Metalloprotease</keyword>
<dbReference type="AlphaFoldDB" id="A0A560J0Y9"/>
<dbReference type="PANTHER" id="PTHR30624">
    <property type="entry name" value="UNCHARACTERIZED PROTEIN TLDD AND PMBA"/>
    <property type="match status" value="1"/>
</dbReference>
<dbReference type="GO" id="GO:0008237">
    <property type="term" value="F:metallopeptidase activity"/>
    <property type="evidence" value="ECO:0007669"/>
    <property type="project" value="UniProtKB-KW"/>
</dbReference>
<dbReference type="InterPro" id="IPR002510">
    <property type="entry name" value="Metalloprtase-TldD/E_N"/>
</dbReference>
<name>A0A560J0Y9_9PROT</name>
<keyword evidence="3" id="KW-0378">Hydrolase</keyword>
<feature type="domain" description="Metalloprotease TldD/E N-terminal" evidence="5">
    <location>
        <begin position="43"/>
        <end position="103"/>
    </location>
</feature>
<protein>
    <submittedName>
        <fullName evidence="8">Microcin-processing peptidase 2</fullName>
    </submittedName>
</protein>